<dbReference type="AlphaFoldDB" id="A0A7G3ZLC9"/>
<feature type="domain" description="Sugar phosphate transporter" evidence="7">
    <location>
        <begin position="11"/>
        <end position="370"/>
    </location>
</feature>
<dbReference type="Pfam" id="PF03151">
    <property type="entry name" value="TPT"/>
    <property type="match status" value="1"/>
</dbReference>
<feature type="transmembrane region" description="Helical" evidence="5">
    <location>
        <begin position="42"/>
        <end position="62"/>
    </location>
</feature>
<dbReference type="RefSeq" id="XP_037140989.1">
    <property type="nucleotide sequence ID" value="XM_037285093.1"/>
</dbReference>
<gene>
    <name evidence="8" type="ORF">HG536_0G01740</name>
</gene>
<name>A0A7G3ZLC9_9SACH</name>
<evidence type="ECO:0000256" key="1">
    <source>
        <dbReference type="ARBA" id="ARBA00004141"/>
    </source>
</evidence>
<evidence type="ECO:0000259" key="7">
    <source>
        <dbReference type="Pfam" id="PF03151"/>
    </source>
</evidence>
<keyword evidence="6" id="KW-0732">Signal</keyword>
<dbReference type="InterPro" id="IPR004853">
    <property type="entry name" value="Sugar_P_trans_dom"/>
</dbReference>
<evidence type="ECO:0000313" key="9">
    <source>
        <dbReference type="Proteomes" id="UP000515788"/>
    </source>
</evidence>
<dbReference type="Proteomes" id="UP000515788">
    <property type="component" value="Chromosome 7"/>
</dbReference>
<sequence length="383" mass="43344">MASKNTNSSLHIVLLCLCWYLISSLGSQVTKKILTIYPKPLFLGEFQFIYTALLASICCLIGQRFHGFYQCFPNGTFPRYYNNMGERRQIDCITRPSKLLLFTIVPLSFCQFVGKYFGHTATSLVPVSTVASIKTLSPIFIVLTQRTLNLGKVQLGKTAYFSLLCLIVGVWIIVRKDYEQKKPISTKGPIELGAYSSYGIICAICSMLIFVAQNIYGKSVFTYQKKVISQKMDNAKAESPLPSYVTRKSTSCERKNYDKLTLLLYIPLVGFCLSFGWFMTLEFPDIWNECKVAGFSAIPWKLFFVNGTFHFLQAMITFHLLGEISTLSYSIANLMKRIAIIAVSWAFSGMQVTTWQILGLLLNVFGLFLYERSKSGTIQEKKI</sequence>
<feature type="transmembrane region" description="Helical" evidence="5">
    <location>
        <begin position="124"/>
        <end position="143"/>
    </location>
</feature>
<comment type="subcellular location">
    <subcellularLocation>
        <location evidence="1">Membrane</location>
        <topology evidence="1">Multi-pass membrane protein</topology>
    </subcellularLocation>
</comment>
<accession>A0A7G3ZLC9</accession>
<dbReference type="GeneID" id="59327556"/>
<feature type="transmembrane region" description="Helical" evidence="5">
    <location>
        <begin position="194"/>
        <end position="216"/>
    </location>
</feature>
<dbReference type="GO" id="GO:0016020">
    <property type="term" value="C:membrane"/>
    <property type="evidence" value="ECO:0007669"/>
    <property type="project" value="UniProtKB-SubCell"/>
</dbReference>
<evidence type="ECO:0000256" key="3">
    <source>
        <dbReference type="ARBA" id="ARBA00022989"/>
    </source>
</evidence>
<evidence type="ECO:0000313" key="8">
    <source>
        <dbReference type="EMBL" id="QLL34315.1"/>
    </source>
</evidence>
<evidence type="ECO:0000256" key="2">
    <source>
        <dbReference type="ARBA" id="ARBA00022692"/>
    </source>
</evidence>
<feature type="chain" id="PRO_5028925141" description="Sugar phosphate transporter domain-containing protein" evidence="6">
    <location>
        <begin position="27"/>
        <end position="383"/>
    </location>
</feature>
<keyword evidence="2 5" id="KW-0812">Transmembrane</keyword>
<dbReference type="InterPro" id="IPR050186">
    <property type="entry name" value="TPT_transporter"/>
</dbReference>
<reference evidence="8 9" key="1">
    <citation type="submission" date="2020-06" db="EMBL/GenBank/DDBJ databases">
        <title>The yeast mating-type switching endonuclease HO is a domesticated member of an unorthodox homing genetic element family.</title>
        <authorList>
            <person name="Coughlan A.Y."/>
            <person name="Lombardi L."/>
            <person name="Braun-Galleani S."/>
            <person name="Martos A.R."/>
            <person name="Galeote V."/>
            <person name="Bigey F."/>
            <person name="Dequin S."/>
            <person name="Byrne K.P."/>
            <person name="Wolfe K.H."/>
        </authorList>
    </citation>
    <scope>NUCLEOTIDE SEQUENCE [LARGE SCALE GENOMIC DNA]</scope>
    <source>
        <strain evidence="8 9">CBS764</strain>
    </source>
</reference>
<feature type="signal peptide" evidence="6">
    <location>
        <begin position="1"/>
        <end position="26"/>
    </location>
</feature>
<evidence type="ECO:0000256" key="6">
    <source>
        <dbReference type="SAM" id="SignalP"/>
    </source>
</evidence>
<dbReference type="OrthoDB" id="1588579at2759"/>
<proteinExistence type="predicted"/>
<feature type="transmembrane region" description="Helical" evidence="5">
    <location>
        <begin position="262"/>
        <end position="280"/>
    </location>
</feature>
<organism evidence="8 9">
    <name type="scientific">Torulaspora globosa</name>
    <dbReference type="NCBI Taxonomy" id="48254"/>
    <lineage>
        <taxon>Eukaryota</taxon>
        <taxon>Fungi</taxon>
        <taxon>Dikarya</taxon>
        <taxon>Ascomycota</taxon>
        <taxon>Saccharomycotina</taxon>
        <taxon>Saccharomycetes</taxon>
        <taxon>Saccharomycetales</taxon>
        <taxon>Saccharomycetaceae</taxon>
        <taxon>Torulaspora</taxon>
    </lineage>
</organism>
<evidence type="ECO:0000256" key="4">
    <source>
        <dbReference type="ARBA" id="ARBA00023136"/>
    </source>
</evidence>
<feature type="transmembrane region" description="Helical" evidence="5">
    <location>
        <begin position="300"/>
        <end position="320"/>
    </location>
</feature>
<keyword evidence="3 5" id="KW-1133">Transmembrane helix</keyword>
<dbReference type="EMBL" id="CP059252">
    <property type="protein sequence ID" value="QLL34315.1"/>
    <property type="molecule type" value="Genomic_DNA"/>
</dbReference>
<evidence type="ECO:0000256" key="5">
    <source>
        <dbReference type="SAM" id="Phobius"/>
    </source>
</evidence>
<dbReference type="PANTHER" id="PTHR11132">
    <property type="entry name" value="SOLUTE CARRIER FAMILY 35"/>
    <property type="match status" value="1"/>
</dbReference>
<protein>
    <recommendedName>
        <fullName evidence="7">Sugar phosphate transporter domain-containing protein</fullName>
    </recommendedName>
</protein>
<keyword evidence="9" id="KW-1185">Reference proteome</keyword>
<keyword evidence="4 5" id="KW-0472">Membrane</keyword>
<dbReference type="KEGG" id="tgb:HG536_0G01740"/>
<feature type="transmembrane region" description="Helical" evidence="5">
    <location>
        <begin position="155"/>
        <end position="174"/>
    </location>
</feature>